<proteinExistence type="predicted"/>
<dbReference type="EMBL" id="JAERSG010000008">
    <property type="protein sequence ID" value="MBL0750021.1"/>
    <property type="molecule type" value="Genomic_DNA"/>
</dbReference>
<evidence type="ECO:0008006" key="5">
    <source>
        <dbReference type="Google" id="ProtNLM"/>
    </source>
</evidence>
<sequence>MSLTIRLAGAAASAAVTLAAFSSTAYADDAPATDPCASQQAKVDKATEALARVTAVFARQQARVEAKQDAVAEAEVGQEKAAAMKALKAAKAAKSETKVTKRAQQMRLAKATERLTTCQTENPPATEAPTAS</sequence>
<organism evidence="3 4">
    <name type="scientific">Nocardioides baculatus</name>
    <dbReference type="NCBI Taxonomy" id="2801337"/>
    <lineage>
        <taxon>Bacteria</taxon>
        <taxon>Bacillati</taxon>
        <taxon>Actinomycetota</taxon>
        <taxon>Actinomycetes</taxon>
        <taxon>Propionibacteriales</taxon>
        <taxon>Nocardioidaceae</taxon>
        <taxon>Nocardioides</taxon>
    </lineage>
</organism>
<protein>
    <recommendedName>
        <fullName evidence="5">Secreted protein</fullName>
    </recommendedName>
</protein>
<feature type="region of interest" description="Disordered" evidence="1">
    <location>
        <begin position="112"/>
        <end position="132"/>
    </location>
</feature>
<feature type="chain" id="PRO_5045676834" description="Secreted protein" evidence="2">
    <location>
        <begin position="28"/>
        <end position="132"/>
    </location>
</feature>
<feature type="compositionally biased region" description="Polar residues" evidence="1">
    <location>
        <begin position="114"/>
        <end position="132"/>
    </location>
</feature>
<feature type="signal peptide" evidence="2">
    <location>
        <begin position="1"/>
        <end position="27"/>
    </location>
</feature>
<reference evidence="3 4" key="1">
    <citation type="submission" date="2021-01" db="EMBL/GenBank/DDBJ databases">
        <title>Genome seq and assembly of Nocardiodes sp. G10.</title>
        <authorList>
            <person name="Chhetri G."/>
        </authorList>
    </citation>
    <scope>NUCLEOTIDE SEQUENCE [LARGE SCALE GENOMIC DNA]</scope>
    <source>
        <strain evidence="3 4">G10</strain>
    </source>
</reference>
<keyword evidence="4" id="KW-1185">Reference proteome</keyword>
<dbReference type="Proteomes" id="UP000636918">
    <property type="component" value="Unassembled WGS sequence"/>
</dbReference>
<evidence type="ECO:0000256" key="1">
    <source>
        <dbReference type="SAM" id="MobiDB-lite"/>
    </source>
</evidence>
<comment type="caution">
    <text evidence="3">The sequence shown here is derived from an EMBL/GenBank/DDBJ whole genome shotgun (WGS) entry which is preliminary data.</text>
</comment>
<dbReference type="RefSeq" id="WP_201940725.1">
    <property type="nucleotide sequence ID" value="NZ_JAERSG010000008.1"/>
</dbReference>
<evidence type="ECO:0000313" key="3">
    <source>
        <dbReference type="EMBL" id="MBL0750021.1"/>
    </source>
</evidence>
<evidence type="ECO:0000313" key="4">
    <source>
        <dbReference type="Proteomes" id="UP000636918"/>
    </source>
</evidence>
<accession>A0ABS1LGC6</accession>
<evidence type="ECO:0000256" key="2">
    <source>
        <dbReference type="SAM" id="SignalP"/>
    </source>
</evidence>
<name>A0ABS1LGC6_9ACTN</name>
<keyword evidence="2" id="KW-0732">Signal</keyword>
<gene>
    <name evidence="3" type="ORF">JI751_20550</name>
</gene>